<evidence type="ECO:0000313" key="3">
    <source>
        <dbReference type="EMBL" id="CCI82251.1"/>
    </source>
</evidence>
<protein>
    <recommendedName>
        <fullName evidence="2">DUF3955 domain-containing protein</fullName>
    </recommendedName>
</protein>
<dbReference type="InterPro" id="IPR025016">
    <property type="entry name" value="DUF3955"/>
</dbReference>
<dbReference type="Pfam" id="PF13127">
    <property type="entry name" value="DUF3955"/>
    <property type="match status" value="1"/>
</dbReference>
<dbReference type="Proteomes" id="UP000009320">
    <property type="component" value="Unassembled WGS sequence"/>
</dbReference>
<evidence type="ECO:0000256" key="1">
    <source>
        <dbReference type="SAM" id="Phobius"/>
    </source>
</evidence>
<feature type="transmembrane region" description="Helical" evidence="1">
    <location>
        <begin position="9"/>
        <end position="31"/>
    </location>
</feature>
<organism evidence="3 4">
    <name type="scientific">Lactobacillus hominis DSM 23910 = CRBIP 24.179</name>
    <dbReference type="NCBI Taxonomy" id="1423758"/>
    <lineage>
        <taxon>Bacteria</taxon>
        <taxon>Bacillati</taxon>
        <taxon>Bacillota</taxon>
        <taxon>Bacilli</taxon>
        <taxon>Lactobacillales</taxon>
        <taxon>Lactobacillaceae</taxon>
        <taxon>Lactobacillus</taxon>
    </lineage>
</organism>
<dbReference type="AlphaFoldDB" id="I7JV56"/>
<feature type="transmembrane region" description="Helical" evidence="1">
    <location>
        <begin position="43"/>
        <end position="69"/>
    </location>
</feature>
<dbReference type="EMBL" id="CAKE01000019">
    <property type="protein sequence ID" value="CCI82251.1"/>
    <property type="molecule type" value="Genomic_DNA"/>
</dbReference>
<keyword evidence="1" id="KW-0812">Transmembrane</keyword>
<dbReference type="STRING" id="1423758.FC41_GL000600"/>
<gene>
    <name evidence="3" type="ORF">BN55_02790</name>
</gene>
<dbReference type="GeneID" id="82847474"/>
<reference evidence="3 4" key="1">
    <citation type="submission" date="2012-06" db="EMBL/GenBank/DDBJ databases">
        <title>Draft Genome Sequence of Lactobacillus hominis Strain CRBIP 24.179T, isolated from human intestine.</title>
        <authorList>
            <person name="Cousin S."/>
            <person name="Ma L."/>
            <person name="Bizet C."/>
            <person name="Loux V."/>
            <person name="Bouchier C."/>
            <person name="Clermont D."/>
            <person name="Creno S."/>
        </authorList>
    </citation>
    <scope>NUCLEOTIDE SEQUENCE [LARGE SCALE GENOMIC DNA]</scope>
    <source>
        <strain evidence="4">CRBIP 24.179T</strain>
    </source>
</reference>
<sequence>MKKYLSKKLLITGVSLLVLGLIFILISVLIGASVGANGVLHELFFLIPLGWLLILIGGLVLIVAAFIALRKQDKAVNLAIRQKEEKEKQDKNSEK</sequence>
<dbReference type="PATRIC" id="fig|1423758.3.peg.606"/>
<name>I7JV56_9LACO</name>
<keyword evidence="1" id="KW-1133">Transmembrane helix</keyword>
<dbReference type="RefSeq" id="WP_008471279.1">
    <property type="nucleotide sequence ID" value="NZ_AYZP01000013.1"/>
</dbReference>
<proteinExistence type="predicted"/>
<keyword evidence="1" id="KW-0472">Membrane</keyword>
<keyword evidence="4" id="KW-1185">Reference proteome</keyword>
<accession>I7JV56</accession>
<evidence type="ECO:0000259" key="2">
    <source>
        <dbReference type="Pfam" id="PF13127"/>
    </source>
</evidence>
<feature type="domain" description="DUF3955" evidence="2">
    <location>
        <begin position="11"/>
        <end position="64"/>
    </location>
</feature>
<comment type="caution">
    <text evidence="3">The sequence shown here is derived from an EMBL/GenBank/DDBJ whole genome shotgun (WGS) entry which is preliminary data.</text>
</comment>
<evidence type="ECO:0000313" key="4">
    <source>
        <dbReference type="Proteomes" id="UP000009320"/>
    </source>
</evidence>